<sequence length="1417" mass="157870">MKLLVVIALISFAAISSAQFNTHQWNGRSGIVHLFEWKWADIASECENFLAPNGYAGVQISPPNENAIVSGRPWYERYQPMSYNLVTRSGNQAAFADMTRRCNAVGIRIYADAVINHMSATTGTGTGGSSGNSGTLQFPAVPYGPNDFNPRCDINDYNNINQVRNCWLVGLPDLALGSAYVRDKIVEFMNNLIDLGVAGFRVDAVKHMWPGDLTNVFGRLKNLNTNYGFAANSRPFITQEVIDLGGETIKATEYTHLGTVTEFRYSAEIGKAFRGRNQLRYLRNFGTEWGFLPSNRALTFIDNHDNQRGHGGGGADVLTYKEAKQYKMATAFHLAWNFGIPRVMSSFSFTNPDAGPPADGNGNLRSPTFNADGSCGNGWVCEHRWRQIFNMIKFRNDVGTAAMGNWWDNGSNQIAFSRGNRGFIVFNGDGSNLNQNLATGLAAGTYCDVVSGQKSGSTCTGTRITVGSDGRATFSITSGATDGFIAIHVNSRFLRVVMKLFGIILCALFTVNAQHNPHWLTSRSVMVHLFEWKWADIANECENFLAPNGYAGVQVSPVFENSVIGDRPWWERYQPVSYKVITRSGNEAAFVDMTRRCNAVGVRIYVDILLNHMSATTGVGTAGSTANAQTRDYPAVPFSSADFHAPCEIDWGSADIIDNGGESINGNEYFSLGTITEFRYSNDMSRSFRGQSALRWLNNIGEGWGYHPSSFVLTFIDNHDNQRGGALSYKDGRLYKMATAFHLAWNYGIPRIMSSFEFVGHDQGPPQDANGNLRSPTFNADGSCGGGWVCEHRWREIANMVGFRNAVRGTSVTNWWDNQDNMIAFSRGNRGFIALNGQFGQNMNVRLQTGLPAGTYCDVISAPPDFFEQFLRILGPPAIESSESDDSDGFFTWLFSPSSIVNADSVDEKDENEPQEVPQFIFFQQPIEIVPQNVQTMNGVIPDGNLYENVMTTCYDADHKDESELVELKVDDDSNDQTNVSKEIDDFVHSEELMDILSKFFGLPQMKQEEEVDDLEGECREDEAPHEVENEEAADLTAVMNQILTIAKALSDITQKSESALTNENVVTQDASMERNIEENDDSIDIISKLFNYDLSNTDGKQIERNENIEPSNELNELSNDSDENDESVEEDEGISLTSDDKHLTLVKETGDSGETYKAHININGAGEGIIVSSVEDSDHKEKEIFEDNKNEDEDDDDDDEGVIDDEEDEDIEEILESNDNGRISLTKNDENLLLLSELDELNKSYKAQIDINGSGDKIVVTPDDATVKNEQSEEYEDDILKFVANNDENDDADDPSPEKEANEFEKLFKIHQIKENEVFNEDDDFEDEQKIDDIEEAVNDDEDDEMNENAIDNTSNSFMKLKSNAPSESVTDEKEIEAEMVEERKPAKDYTPDIISGGLLLKLKNIFKFVQQQFDL</sequence>
<dbReference type="EC" id="3.2.1.1" evidence="6"/>
<evidence type="ECO:0000256" key="8">
    <source>
        <dbReference type="ARBA" id="ARBA00022729"/>
    </source>
</evidence>
<evidence type="ECO:0000256" key="1">
    <source>
        <dbReference type="ARBA" id="ARBA00000548"/>
    </source>
</evidence>
<dbReference type="EMBL" id="CVRI01000043">
    <property type="protein sequence ID" value="CRK95800.1"/>
    <property type="molecule type" value="Genomic_DNA"/>
</dbReference>
<evidence type="ECO:0000256" key="10">
    <source>
        <dbReference type="ARBA" id="ARBA00022837"/>
    </source>
</evidence>
<evidence type="ECO:0000256" key="5">
    <source>
        <dbReference type="ARBA" id="ARBA00011245"/>
    </source>
</evidence>
<evidence type="ECO:0000259" key="18">
    <source>
        <dbReference type="SMART" id="SM00632"/>
    </source>
</evidence>
<keyword evidence="8 17" id="KW-0732">Signal</keyword>
<keyword evidence="9" id="KW-0378">Hydrolase</keyword>
<evidence type="ECO:0000256" key="6">
    <source>
        <dbReference type="ARBA" id="ARBA00012595"/>
    </source>
</evidence>
<keyword evidence="14" id="KW-0326">Glycosidase</keyword>
<accession>A0A1J1I6A4</accession>
<dbReference type="InterPro" id="IPR006048">
    <property type="entry name" value="A-amylase/branching_C"/>
</dbReference>
<keyword evidence="13" id="KW-0119">Carbohydrate metabolism</keyword>
<dbReference type="STRING" id="568069.A0A1J1I6A4"/>
<feature type="signal peptide" evidence="17">
    <location>
        <begin position="1"/>
        <end position="18"/>
    </location>
</feature>
<feature type="compositionally biased region" description="Acidic residues" evidence="16">
    <location>
        <begin position="1338"/>
        <end position="1348"/>
    </location>
</feature>
<evidence type="ECO:0000256" key="17">
    <source>
        <dbReference type="SAM" id="SignalP"/>
    </source>
</evidence>
<evidence type="ECO:0000256" key="2">
    <source>
        <dbReference type="ARBA" id="ARBA00001913"/>
    </source>
</evidence>
<name>A0A1J1I6A4_9DIPT</name>
<dbReference type="Pfam" id="PF02806">
    <property type="entry name" value="Alpha-amylase_C"/>
    <property type="match status" value="2"/>
</dbReference>
<dbReference type="Gene3D" id="2.60.40.1180">
    <property type="entry name" value="Golgi alpha-mannosidase II"/>
    <property type="match status" value="2"/>
</dbReference>
<feature type="domain" description="Glycosyl hydrolase family 13 catalytic" evidence="19">
    <location>
        <begin position="29"/>
        <end position="395"/>
    </location>
</feature>
<keyword evidence="21" id="KW-1185">Reference proteome</keyword>
<comment type="similarity">
    <text evidence="4 15">Belongs to the glycosyl hydrolase 13 family.</text>
</comment>
<feature type="domain" description="Glycosyl hydrolase family 13 catalytic" evidence="19">
    <location>
        <begin position="524"/>
        <end position="804"/>
    </location>
</feature>
<feature type="region of interest" description="Disordered" evidence="16">
    <location>
        <begin position="1111"/>
        <end position="1143"/>
    </location>
</feature>
<organism evidence="20 21">
    <name type="scientific">Clunio marinus</name>
    <dbReference type="NCBI Taxonomy" id="568069"/>
    <lineage>
        <taxon>Eukaryota</taxon>
        <taxon>Metazoa</taxon>
        <taxon>Ecdysozoa</taxon>
        <taxon>Arthropoda</taxon>
        <taxon>Hexapoda</taxon>
        <taxon>Insecta</taxon>
        <taxon>Pterygota</taxon>
        <taxon>Neoptera</taxon>
        <taxon>Endopterygota</taxon>
        <taxon>Diptera</taxon>
        <taxon>Nematocera</taxon>
        <taxon>Chironomoidea</taxon>
        <taxon>Chironomidae</taxon>
        <taxon>Clunio</taxon>
    </lineage>
</organism>
<dbReference type="Gene3D" id="3.20.20.80">
    <property type="entry name" value="Glycosidases"/>
    <property type="match status" value="3"/>
</dbReference>
<dbReference type="SUPFAM" id="SSF51011">
    <property type="entry name" value="Glycosyl hydrolase domain"/>
    <property type="match status" value="2"/>
</dbReference>
<evidence type="ECO:0000256" key="11">
    <source>
        <dbReference type="ARBA" id="ARBA00023157"/>
    </source>
</evidence>
<dbReference type="InterPro" id="IPR006046">
    <property type="entry name" value="Alpha_amylase"/>
</dbReference>
<feature type="compositionally biased region" description="Acidic residues" evidence="16">
    <location>
        <begin position="1190"/>
        <end position="1209"/>
    </location>
</feature>
<dbReference type="InterPro" id="IPR031319">
    <property type="entry name" value="A-amylase_C"/>
</dbReference>
<evidence type="ECO:0000256" key="3">
    <source>
        <dbReference type="ARBA" id="ARBA00001923"/>
    </source>
</evidence>
<feature type="compositionally biased region" description="Polar residues" evidence="16">
    <location>
        <begin position="1355"/>
        <end position="1370"/>
    </location>
</feature>
<reference evidence="20 21" key="1">
    <citation type="submission" date="2015-04" db="EMBL/GenBank/DDBJ databases">
        <authorList>
            <person name="Syromyatnikov M.Y."/>
            <person name="Popov V.N."/>
        </authorList>
    </citation>
    <scope>NUCLEOTIDE SEQUENCE [LARGE SCALE GENOMIC DNA]</scope>
</reference>
<evidence type="ECO:0000256" key="15">
    <source>
        <dbReference type="RuleBase" id="RU003615"/>
    </source>
</evidence>
<dbReference type="SUPFAM" id="SSF51445">
    <property type="entry name" value="(Trans)glycosidases"/>
    <property type="match status" value="2"/>
</dbReference>
<dbReference type="InterPro" id="IPR017853">
    <property type="entry name" value="GH"/>
</dbReference>
<feature type="compositionally biased region" description="Basic and acidic residues" evidence="16">
    <location>
        <begin position="1177"/>
        <end position="1189"/>
    </location>
</feature>
<dbReference type="CDD" id="cd11317">
    <property type="entry name" value="AmyAc_bac_euk_AmyA"/>
    <property type="match status" value="2"/>
</dbReference>
<feature type="domain" description="Alpha-amylase C-terminal" evidence="18">
    <location>
        <begin position="404"/>
        <end position="492"/>
    </location>
</feature>
<comment type="catalytic activity">
    <reaction evidence="1">
        <text>Endohydrolysis of (1-&gt;4)-alpha-D-glucosidic linkages in polysaccharides containing three or more (1-&gt;4)-alpha-linked D-glucose units.</text>
        <dbReference type="EC" id="3.2.1.1"/>
    </reaction>
</comment>
<dbReference type="OrthoDB" id="550577at2759"/>
<keyword evidence="10" id="KW-0106">Calcium</keyword>
<feature type="region of interest" description="Disordered" evidence="16">
    <location>
        <begin position="1174"/>
        <end position="1209"/>
    </location>
</feature>
<keyword evidence="7" id="KW-0479">Metal-binding</keyword>
<evidence type="ECO:0000256" key="7">
    <source>
        <dbReference type="ARBA" id="ARBA00022723"/>
    </source>
</evidence>
<dbReference type="GO" id="GO:0004556">
    <property type="term" value="F:alpha-amylase activity"/>
    <property type="evidence" value="ECO:0007669"/>
    <property type="project" value="UniProtKB-EC"/>
</dbReference>
<feature type="chain" id="PRO_5013198766" description="alpha-amylase" evidence="17">
    <location>
        <begin position="19"/>
        <end position="1417"/>
    </location>
</feature>
<evidence type="ECO:0000259" key="19">
    <source>
        <dbReference type="SMART" id="SM00642"/>
    </source>
</evidence>
<feature type="region of interest" description="Disordered" evidence="16">
    <location>
        <begin position="1338"/>
        <end position="1374"/>
    </location>
</feature>
<keyword evidence="12" id="KW-0868">Chloride</keyword>
<dbReference type="PRINTS" id="PR00110">
    <property type="entry name" value="ALPHAAMYLASE"/>
</dbReference>
<evidence type="ECO:0000256" key="16">
    <source>
        <dbReference type="SAM" id="MobiDB-lite"/>
    </source>
</evidence>
<gene>
    <name evidence="20" type="primary">putative Alpha-amylase A</name>
    <name evidence="20" type="ORF">CLUMA_CG009256</name>
</gene>
<keyword evidence="11" id="KW-1015">Disulfide bond</keyword>
<protein>
    <recommendedName>
        <fullName evidence="6">alpha-amylase</fullName>
        <ecNumber evidence="6">3.2.1.1</ecNumber>
    </recommendedName>
</protein>
<dbReference type="SMART" id="SM00632">
    <property type="entry name" value="Aamy_C"/>
    <property type="match status" value="2"/>
</dbReference>
<evidence type="ECO:0000256" key="12">
    <source>
        <dbReference type="ARBA" id="ARBA00023214"/>
    </source>
</evidence>
<proteinExistence type="inferred from homology"/>
<evidence type="ECO:0000256" key="4">
    <source>
        <dbReference type="ARBA" id="ARBA00008061"/>
    </source>
</evidence>
<dbReference type="SMART" id="SM00642">
    <property type="entry name" value="Aamy"/>
    <property type="match status" value="2"/>
</dbReference>
<dbReference type="InterPro" id="IPR006047">
    <property type="entry name" value="GH13_cat_dom"/>
</dbReference>
<evidence type="ECO:0000313" key="21">
    <source>
        <dbReference type="Proteomes" id="UP000183832"/>
    </source>
</evidence>
<evidence type="ECO:0000256" key="14">
    <source>
        <dbReference type="ARBA" id="ARBA00023295"/>
    </source>
</evidence>
<evidence type="ECO:0000256" key="9">
    <source>
        <dbReference type="ARBA" id="ARBA00022801"/>
    </source>
</evidence>
<comment type="subunit">
    <text evidence="5">Monomer.</text>
</comment>
<comment type="cofactor">
    <cofactor evidence="2">
        <name>Ca(2+)</name>
        <dbReference type="ChEBI" id="CHEBI:29108"/>
    </cofactor>
</comment>
<comment type="cofactor">
    <cofactor evidence="3">
        <name>chloride</name>
        <dbReference type="ChEBI" id="CHEBI:17996"/>
    </cofactor>
</comment>
<feature type="domain" description="Alpha-amylase C-terminal" evidence="18">
    <location>
        <begin position="813"/>
        <end position="904"/>
    </location>
</feature>
<evidence type="ECO:0000313" key="20">
    <source>
        <dbReference type="EMBL" id="CRK95800.1"/>
    </source>
</evidence>
<dbReference type="PANTHER" id="PTHR43447">
    <property type="entry name" value="ALPHA-AMYLASE"/>
    <property type="match status" value="1"/>
</dbReference>
<dbReference type="Proteomes" id="UP000183832">
    <property type="component" value="Unassembled WGS sequence"/>
</dbReference>
<dbReference type="InterPro" id="IPR013780">
    <property type="entry name" value="Glyco_hydro_b"/>
</dbReference>
<dbReference type="GO" id="GO:0046872">
    <property type="term" value="F:metal ion binding"/>
    <property type="evidence" value="ECO:0007669"/>
    <property type="project" value="UniProtKB-KW"/>
</dbReference>
<evidence type="ECO:0000256" key="13">
    <source>
        <dbReference type="ARBA" id="ARBA00023277"/>
    </source>
</evidence>
<dbReference type="Pfam" id="PF00128">
    <property type="entry name" value="Alpha-amylase"/>
    <property type="match status" value="1"/>
</dbReference>
<dbReference type="GO" id="GO:0005975">
    <property type="term" value="P:carbohydrate metabolic process"/>
    <property type="evidence" value="ECO:0007669"/>
    <property type="project" value="InterPro"/>
</dbReference>
<feature type="compositionally biased region" description="Acidic residues" evidence="16">
    <location>
        <begin position="1120"/>
        <end position="1134"/>
    </location>
</feature>